<dbReference type="STRING" id="1454006.AW14_08210"/>
<dbReference type="PANTHER" id="PTHR44858:SF1">
    <property type="entry name" value="UDP-N-ACETYLGLUCOSAMINE--PEPTIDE N-ACETYLGLUCOSAMINYLTRANSFERASE SPINDLY-RELATED"/>
    <property type="match status" value="1"/>
</dbReference>
<dbReference type="EMBL" id="CP007202">
    <property type="protein sequence ID" value="AJR04886.1"/>
    <property type="molecule type" value="Genomic_DNA"/>
</dbReference>
<dbReference type="InterPro" id="IPR011990">
    <property type="entry name" value="TPR-like_helical_dom_sf"/>
</dbReference>
<keyword evidence="6" id="KW-1185">Reference proteome</keyword>
<name>A0A0C5W0N8_9FLAO</name>
<feature type="repeat" description="TPR" evidence="3">
    <location>
        <begin position="153"/>
        <end position="186"/>
    </location>
</feature>
<organism evidence="5 6">
    <name type="scientific">Siansivirga zeaxanthinifaciens CC-SAMT-1</name>
    <dbReference type="NCBI Taxonomy" id="1454006"/>
    <lineage>
        <taxon>Bacteria</taxon>
        <taxon>Pseudomonadati</taxon>
        <taxon>Bacteroidota</taxon>
        <taxon>Flavobacteriia</taxon>
        <taxon>Flavobacteriales</taxon>
        <taxon>Flavobacteriaceae</taxon>
        <taxon>Siansivirga</taxon>
    </lineage>
</organism>
<evidence type="ECO:0000256" key="4">
    <source>
        <dbReference type="SAM" id="SignalP"/>
    </source>
</evidence>
<feature type="signal peptide" evidence="4">
    <location>
        <begin position="1"/>
        <end position="19"/>
    </location>
</feature>
<dbReference type="SUPFAM" id="SSF48452">
    <property type="entry name" value="TPR-like"/>
    <property type="match status" value="1"/>
</dbReference>
<feature type="chain" id="PRO_5002183993" evidence="4">
    <location>
        <begin position="20"/>
        <end position="320"/>
    </location>
</feature>
<accession>A0A0C5W0N8</accession>
<keyword evidence="4" id="KW-0732">Signal</keyword>
<feature type="repeat" description="TPR" evidence="3">
    <location>
        <begin position="85"/>
        <end position="118"/>
    </location>
</feature>
<dbReference type="PROSITE" id="PS50005">
    <property type="entry name" value="TPR"/>
    <property type="match status" value="4"/>
</dbReference>
<evidence type="ECO:0000313" key="6">
    <source>
        <dbReference type="Proteomes" id="UP000032229"/>
    </source>
</evidence>
<keyword evidence="2 3" id="KW-0802">TPR repeat</keyword>
<evidence type="ECO:0000313" key="5">
    <source>
        <dbReference type="EMBL" id="AJR04886.1"/>
    </source>
</evidence>
<evidence type="ECO:0000256" key="2">
    <source>
        <dbReference type="ARBA" id="ARBA00022803"/>
    </source>
</evidence>
<reference evidence="5 6" key="1">
    <citation type="submission" date="2014-02" db="EMBL/GenBank/DDBJ databases">
        <authorList>
            <person name="Young C.-C."/>
            <person name="Hameed A."/>
            <person name="Huang H.-C."/>
            <person name="Shahina M."/>
        </authorList>
    </citation>
    <scope>NUCLEOTIDE SEQUENCE [LARGE SCALE GENOMIC DNA]</scope>
    <source>
        <strain evidence="5 6">CC-SAMT-1</strain>
    </source>
</reference>
<dbReference type="RefSeq" id="WP_044638335.1">
    <property type="nucleotide sequence ID" value="NZ_CP007202.1"/>
</dbReference>
<dbReference type="PANTHER" id="PTHR44858">
    <property type="entry name" value="TETRATRICOPEPTIDE REPEAT PROTEIN 6"/>
    <property type="match status" value="1"/>
</dbReference>
<dbReference type="Gene3D" id="1.25.40.10">
    <property type="entry name" value="Tetratricopeptide repeat domain"/>
    <property type="match status" value="3"/>
</dbReference>
<sequence length="320" mass="37112">MKRHLLIIATLFFCFTSFAQVNKLLRQANKSIDLNEKIDLYSQVIALDSKNLDAYFFRALAKNDLGDYHGAIVDYSKIILVEPDADTYFNRGNSRYSIKDYEGAKEDYRKAFELDKSLTDALYSLGCVNLDLGEFIEAIKDFNKLITFNPLNPKLYYQRAQAYQGLQNHLKALEDYSRAIKVDPNADTYYNRGVFLLNINYYQRANDDFSSSLKLNDNNSYAYFYRGATHLFLGEFIKAISDFEDALSFDALDFDALLGLAMSYQKIKDLEKAKFYFDKASNIISPNQPVTNVDALKNTYWHQNQFYYLNDNFKNLQNLN</sequence>
<evidence type="ECO:0000256" key="3">
    <source>
        <dbReference type="PROSITE-ProRule" id="PRU00339"/>
    </source>
</evidence>
<dbReference type="Pfam" id="PF13181">
    <property type="entry name" value="TPR_8"/>
    <property type="match status" value="2"/>
</dbReference>
<feature type="repeat" description="TPR" evidence="3">
    <location>
        <begin position="119"/>
        <end position="152"/>
    </location>
</feature>
<protein>
    <submittedName>
        <fullName evidence="5">Uncharacterized protein</fullName>
    </submittedName>
</protein>
<dbReference type="KEGG" id="sze:AW14_08210"/>
<dbReference type="Proteomes" id="UP000032229">
    <property type="component" value="Chromosome"/>
</dbReference>
<dbReference type="SMART" id="SM00028">
    <property type="entry name" value="TPR"/>
    <property type="match status" value="7"/>
</dbReference>
<dbReference type="InterPro" id="IPR050498">
    <property type="entry name" value="Ycf3"/>
</dbReference>
<dbReference type="Pfam" id="PF00515">
    <property type="entry name" value="TPR_1"/>
    <property type="match status" value="2"/>
</dbReference>
<dbReference type="AlphaFoldDB" id="A0A0C5W0N8"/>
<evidence type="ECO:0000256" key="1">
    <source>
        <dbReference type="ARBA" id="ARBA00022737"/>
    </source>
</evidence>
<gene>
    <name evidence="5" type="ORF">AW14_08210</name>
</gene>
<proteinExistence type="predicted"/>
<dbReference type="HOGENOM" id="CLU_868494_0_0_10"/>
<keyword evidence="1" id="KW-0677">Repeat</keyword>
<dbReference type="InterPro" id="IPR019734">
    <property type="entry name" value="TPR_rpt"/>
</dbReference>
<feature type="repeat" description="TPR" evidence="3">
    <location>
        <begin position="220"/>
        <end position="253"/>
    </location>
</feature>